<dbReference type="Pfam" id="PF01797">
    <property type="entry name" value="Y1_Tnp"/>
    <property type="match status" value="1"/>
</dbReference>
<dbReference type="PANTHER" id="PTHR34322">
    <property type="entry name" value="TRANSPOSASE, Y1_TNP DOMAIN-CONTAINING"/>
    <property type="match status" value="1"/>
</dbReference>
<dbReference type="SUPFAM" id="SSF143422">
    <property type="entry name" value="Transposase IS200-like"/>
    <property type="match status" value="1"/>
</dbReference>
<feature type="domain" description="Transposase IS200-like" evidence="1">
    <location>
        <begin position="9"/>
        <end position="123"/>
    </location>
</feature>
<name>A0A6L6QIE5_9BURK</name>
<dbReference type="RefSeq" id="WP_155454967.1">
    <property type="nucleotide sequence ID" value="NZ_WNKX01000011.1"/>
</dbReference>
<dbReference type="InterPro" id="IPR002686">
    <property type="entry name" value="Transposase_17"/>
</dbReference>
<keyword evidence="3" id="KW-1185">Reference proteome</keyword>
<dbReference type="PANTHER" id="PTHR34322:SF2">
    <property type="entry name" value="TRANSPOSASE IS200-LIKE DOMAIN-CONTAINING PROTEIN"/>
    <property type="match status" value="1"/>
</dbReference>
<proteinExistence type="predicted"/>
<dbReference type="SMART" id="SM01321">
    <property type="entry name" value="Y1_Tnp"/>
    <property type="match status" value="1"/>
</dbReference>
<dbReference type="InterPro" id="IPR036515">
    <property type="entry name" value="Transposase_17_sf"/>
</dbReference>
<dbReference type="OrthoDB" id="9814067at2"/>
<dbReference type="Gene3D" id="3.30.70.1290">
    <property type="entry name" value="Transposase IS200-like"/>
    <property type="match status" value="1"/>
</dbReference>
<gene>
    <name evidence="2" type="ORF">GM658_15545</name>
</gene>
<sequence>MNRPLRIEHDNAVYHVTSRGDRRCTIFRTDSDRLTWLSILGEVCERFDFVVLAYCQMGNHYHLLVQTRQGQLSRGMRYLNGNYSQYFNRQHGLVGHVFQGRYHAVLCQAEQYLMEITRYTVLNPVRAELVAHPGHWVWSSYGILVGTVDAPVWHERDTVLARFGNPRDTAIEAFEAFVLEGIGKESPFHAVRNQLFLGDDAFCERAAAREFHGDMLEIKRTQRRAIMRPLAEYFELYPEEHEAMAQAYLSHAYTMAEIAEFRQVSTRTVSRAVKFHLEMSDCQS</sequence>
<dbReference type="Proteomes" id="UP000472320">
    <property type="component" value="Unassembled WGS sequence"/>
</dbReference>
<dbReference type="GO" id="GO:0004803">
    <property type="term" value="F:transposase activity"/>
    <property type="evidence" value="ECO:0007669"/>
    <property type="project" value="InterPro"/>
</dbReference>
<dbReference type="GO" id="GO:0006313">
    <property type="term" value="P:DNA transposition"/>
    <property type="evidence" value="ECO:0007669"/>
    <property type="project" value="InterPro"/>
</dbReference>
<dbReference type="EMBL" id="WNKX01000011">
    <property type="protein sequence ID" value="MTW12019.1"/>
    <property type="molecule type" value="Genomic_DNA"/>
</dbReference>
<comment type="caution">
    <text evidence="2">The sequence shown here is derived from an EMBL/GenBank/DDBJ whole genome shotgun (WGS) entry which is preliminary data.</text>
</comment>
<evidence type="ECO:0000259" key="1">
    <source>
        <dbReference type="SMART" id="SM01321"/>
    </source>
</evidence>
<reference evidence="2 3" key="1">
    <citation type="submission" date="2019-11" db="EMBL/GenBank/DDBJ databases">
        <title>Type strains purchased from KCTC, JCM and DSMZ.</title>
        <authorList>
            <person name="Lu H."/>
        </authorList>
    </citation>
    <scope>NUCLEOTIDE SEQUENCE [LARGE SCALE GENOMIC DNA]</scope>
    <source>
        <strain evidence="2 3">JCM 31587</strain>
    </source>
</reference>
<evidence type="ECO:0000313" key="3">
    <source>
        <dbReference type="Proteomes" id="UP000472320"/>
    </source>
</evidence>
<dbReference type="AlphaFoldDB" id="A0A6L6QIE5"/>
<accession>A0A6L6QIE5</accession>
<organism evidence="2 3">
    <name type="scientific">Massilia eburnea</name>
    <dbReference type="NCBI Taxonomy" id="1776165"/>
    <lineage>
        <taxon>Bacteria</taxon>
        <taxon>Pseudomonadati</taxon>
        <taxon>Pseudomonadota</taxon>
        <taxon>Betaproteobacteria</taxon>
        <taxon>Burkholderiales</taxon>
        <taxon>Oxalobacteraceae</taxon>
        <taxon>Telluria group</taxon>
        <taxon>Massilia</taxon>
    </lineage>
</organism>
<dbReference type="GO" id="GO:0003677">
    <property type="term" value="F:DNA binding"/>
    <property type="evidence" value="ECO:0007669"/>
    <property type="project" value="InterPro"/>
</dbReference>
<protein>
    <submittedName>
        <fullName evidence="2">Addiction module toxin RelE</fullName>
    </submittedName>
</protein>
<evidence type="ECO:0000313" key="2">
    <source>
        <dbReference type="EMBL" id="MTW12019.1"/>
    </source>
</evidence>